<dbReference type="UniPathway" id="UPA00051">
    <property type="reaction ID" value="UER00462"/>
</dbReference>
<dbReference type="GO" id="GO:0009089">
    <property type="term" value="P:lysine biosynthetic process via diaminopimelate"/>
    <property type="evidence" value="ECO:0007669"/>
    <property type="project" value="UniProtKB-UniPathway"/>
</dbReference>
<keyword evidence="18" id="KW-1185">Reference proteome</keyword>
<dbReference type="SUPFAM" id="SSF55021">
    <property type="entry name" value="ACT-like"/>
    <property type="match status" value="2"/>
</dbReference>
<evidence type="ECO:0000256" key="6">
    <source>
        <dbReference type="ARBA" id="ARBA00022605"/>
    </source>
</evidence>
<dbReference type="InterPro" id="IPR001048">
    <property type="entry name" value="Asp/Glu/Uridylate_kinase"/>
</dbReference>
<dbReference type="PROSITE" id="PS00324">
    <property type="entry name" value="ASPARTOKINASE"/>
    <property type="match status" value="1"/>
</dbReference>
<dbReference type="Pfam" id="PF00696">
    <property type="entry name" value="AA_kinase"/>
    <property type="match status" value="1"/>
</dbReference>
<evidence type="ECO:0000256" key="16">
    <source>
        <dbReference type="RuleBase" id="RU004249"/>
    </source>
</evidence>
<evidence type="ECO:0000256" key="12">
    <source>
        <dbReference type="ARBA" id="ARBA00023154"/>
    </source>
</evidence>
<dbReference type="GO" id="GO:0009090">
    <property type="term" value="P:homoserine biosynthetic process"/>
    <property type="evidence" value="ECO:0007669"/>
    <property type="project" value="TreeGrafter"/>
</dbReference>
<dbReference type="UniPathway" id="UPA00050">
    <property type="reaction ID" value="UER00461"/>
</dbReference>
<comment type="catalytic activity">
    <reaction evidence="13 15">
        <text>L-aspartate + ATP = 4-phospho-L-aspartate + ADP</text>
        <dbReference type="Rhea" id="RHEA:23776"/>
        <dbReference type="ChEBI" id="CHEBI:29991"/>
        <dbReference type="ChEBI" id="CHEBI:30616"/>
        <dbReference type="ChEBI" id="CHEBI:57535"/>
        <dbReference type="ChEBI" id="CHEBI:456216"/>
        <dbReference type="EC" id="2.7.2.4"/>
    </reaction>
</comment>
<reference evidence="17 18" key="1">
    <citation type="submission" date="2016-10" db="EMBL/GenBank/DDBJ databases">
        <authorList>
            <person name="de Groot N.N."/>
        </authorList>
    </citation>
    <scope>NUCLEOTIDE SEQUENCE [LARGE SCALE GENOMIC DNA]</scope>
    <source>
        <strain evidence="17 18">DSM 12272</strain>
    </source>
</reference>
<dbReference type="InterPro" id="IPR027795">
    <property type="entry name" value="CASTOR_ACT_dom"/>
</dbReference>
<dbReference type="PANTHER" id="PTHR21499">
    <property type="entry name" value="ASPARTATE KINASE"/>
    <property type="match status" value="1"/>
</dbReference>
<comment type="similarity">
    <text evidence="5 15">Belongs to the aspartokinase family.</text>
</comment>
<evidence type="ECO:0000256" key="11">
    <source>
        <dbReference type="ARBA" id="ARBA00022915"/>
    </source>
</evidence>
<evidence type="ECO:0000256" key="5">
    <source>
        <dbReference type="ARBA" id="ARBA00010122"/>
    </source>
</evidence>
<feature type="binding site" evidence="14">
    <location>
        <begin position="214"/>
        <end position="215"/>
    </location>
    <ligand>
        <name>ATP</name>
        <dbReference type="ChEBI" id="CHEBI:30616"/>
    </ligand>
</feature>
<feature type="binding site" evidence="14">
    <location>
        <position position="52"/>
    </location>
    <ligand>
        <name>substrate</name>
    </ligand>
</feature>
<dbReference type="NCBIfam" id="NF006068">
    <property type="entry name" value="PRK08210.1"/>
    <property type="match status" value="1"/>
</dbReference>
<feature type="binding site" evidence="14">
    <location>
        <begin position="178"/>
        <end position="179"/>
    </location>
    <ligand>
        <name>ATP</name>
        <dbReference type="ChEBI" id="CHEBI:30616"/>
    </ligand>
</feature>
<dbReference type="InterPro" id="IPR005260">
    <property type="entry name" value="Asp_kin_monofn"/>
</dbReference>
<keyword evidence="6 16" id="KW-0028">Amino-acid biosynthesis</keyword>
<protein>
    <recommendedName>
        <fullName evidence="15">Aspartokinase</fullName>
        <ecNumber evidence="15">2.7.2.4</ecNumber>
    </recommendedName>
</protein>
<evidence type="ECO:0000256" key="10">
    <source>
        <dbReference type="ARBA" id="ARBA00022840"/>
    </source>
</evidence>
<evidence type="ECO:0000256" key="14">
    <source>
        <dbReference type="PIRSR" id="PIRSR000726-1"/>
    </source>
</evidence>
<dbReference type="GO" id="GO:0019877">
    <property type="term" value="P:diaminopimelate biosynthetic process"/>
    <property type="evidence" value="ECO:0007669"/>
    <property type="project" value="UniProtKB-KW"/>
</dbReference>
<dbReference type="UniPathway" id="UPA00034">
    <property type="reaction ID" value="UER00015"/>
</dbReference>
<keyword evidence="9 15" id="KW-0418">Kinase</keyword>
<dbReference type="AlphaFoldDB" id="A0A1H0R6C6"/>
<dbReference type="PANTHER" id="PTHR21499:SF3">
    <property type="entry name" value="ASPARTOKINASE"/>
    <property type="match status" value="1"/>
</dbReference>
<dbReference type="InterPro" id="IPR002912">
    <property type="entry name" value="ACT_dom"/>
</dbReference>
<keyword evidence="12" id="KW-0457">Lysine biosynthesis</keyword>
<keyword evidence="10 14" id="KW-0067">ATP-binding</keyword>
<dbReference type="STRING" id="94869.SAMN04488529_10351"/>
<dbReference type="NCBIfam" id="TIGR00657">
    <property type="entry name" value="asp_kinases"/>
    <property type="match status" value="1"/>
</dbReference>
<dbReference type="Gene3D" id="3.30.2130.10">
    <property type="entry name" value="VC0802-like"/>
    <property type="match status" value="1"/>
</dbReference>
<evidence type="ECO:0000256" key="8">
    <source>
        <dbReference type="ARBA" id="ARBA00022741"/>
    </source>
</evidence>
<evidence type="ECO:0000256" key="1">
    <source>
        <dbReference type="ARBA" id="ARBA00003121"/>
    </source>
</evidence>
<comment type="pathway">
    <text evidence="3 16">Amino-acid biosynthesis; L-methionine biosynthesis via de novo pathway; L-homoserine from L-aspartate: step 1/3.</text>
</comment>
<dbReference type="Proteomes" id="UP000198597">
    <property type="component" value="Unassembled WGS sequence"/>
</dbReference>
<dbReference type="InterPro" id="IPR045865">
    <property type="entry name" value="ACT-like_dom_sf"/>
</dbReference>
<comment type="pathway">
    <text evidence="2 16">Amino-acid biosynthesis; L-lysine biosynthesis via DAP pathway; (S)-tetrahydrodipicolinate from L-aspartate: step 1/4.</text>
</comment>
<evidence type="ECO:0000256" key="7">
    <source>
        <dbReference type="ARBA" id="ARBA00022679"/>
    </source>
</evidence>
<dbReference type="GO" id="GO:0005829">
    <property type="term" value="C:cytosol"/>
    <property type="evidence" value="ECO:0007669"/>
    <property type="project" value="TreeGrafter"/>
</dbReference>
<evidence type="ECO:0000256" key="3">
    <source>
        <dbReference type="ARBA" id="ARBA00004986"/>
    </source>
</evidence>
<evidence type="ECO:0000313" key="17">
    <source>
        <dbReference type="EMBL" id="SDP25102.1"/>
    </source>
</evidence>
<evidence type="ECO:0000256" key="2">
    <source>
        <dbReference type="ARBA" id="ARBA00004766"/>
    </source>
</evidence>
<dbReference type="GO" id="GO:0009088">
    <property type="term" value="P:threonine biosynthetic process"/>
    <property type="evidence" value="ECO:0007669"/>
    <property type="project" value="UniProtKB-UniPathway"/>
</dbReference>
<comment type="pathway">
    <text evidence="4 16">Amino-acid biosynthesis; L-threonine biosynthesis; L-threonine from L-aspartate: step 1/5.</text>
</comment>
<dbReference type="PROSITE" id="PS51671">
    <property type="entry name" value="ACT"/>
    <property type="match status" value="1"/>
</dbReference>
<evidence type="ECO:0000256" key="4">
    <source>
        <dbReference type="ARBA" id="ARBA00005139"/>
    </source>
</evidence>
<keyword evidence="11" id="KW-0220">Diaminopimelate biosynthesis</keyword>
<keyword evidence="7 15" id="KW-0808">Transferase</keyword>
<dbReference type="InterPro" id="IPR036393">
    <property type="entry name" value="AceGlu_kinase-like_sf"/>
</dbReference>
<evidence type="ECO:0000256" key="15">
    <source>
        <dbReference type="RuleBase" id="RU003448"/>
    </source>
</evidence>
<dbReference type="Pfam" id="PF13840">
    <property type="entry name" value="ACT_7"/>
    <property type="match status" value="1"/>
</dbReference>
<gene>
    <name evidence="17" type="ORF">SAMN04488529_10351</name>
</gene>
<dbReference type="OrthoDB" id="9799110at2"/>
<dbReference type="EC" id="2.7.2.4" evidence="15"/>
<sequence length="403" mass="43405">MKIIVQKFGGTSVSSDERRKQVVAKVKGAIENGYSPVVVVSAIGRKGAPYATDTLLSLVDDDFKKKNKQATDMLMCCGEIISSVVMSNTLYEAGMLAVPLTGGQAGIITNDAFTEAQFIDSKTKIITEILEAGKIPVVTGFQGITKEGYFTTLGRGGSDTSACILGVALGAEEIEIYTDVDGIMTADPRIVDNASLIDVISYNEVFQLADQGAKVIHPRAVDVARRGNIPVLIKNTMNDCKGTLINSFGSDHENTAISGITHLSNRTQVSVKLADNKGESKYRNLLDILADNKISLDLINIFPSEQIFTIDCDEKEKLNSVLNEAGIEFTTIENCSTIAMVGFGMTGVPGIMAKIMATLSEHDIEVLQTADSHMTIWCLIHSGKVVEATNLLHKVFKLGVFND</sequence>
<evidence type="ECO:0000256" key="13">
    <source>
        <dbReference type="ARBA" id="ARBA00047872"/>
    </source>
</evidence>
<evidence type="ECO:0000256" key="9">
    <source>
        <dbReference type="ARBA" id="ARBA00022777"/>
    </source>
</evidence>
<dbReference type="PIRSF" id="PIRSF000726">
    <property type="entry name" value="Asp_kin"/>
    <property type="match status" value="1"/>
</dbReference>
<dbReference type="InterPro" id="IPR001341">
    <property type="entry name" value="Asp_kinase"/>
</dbReference>
<name>A0A1H0R6C6_9CLOT</name>
<organism evidence="17 18">
    <name type="scientific">Clostridium gasigenes</name>
    <dbReference type="NCBI Taxonomy" id="94869"/>
    <lineage>
        <taxon>Bacteria</taxon>
        <taxon>Bacillati</taxon>
        <taxon>Bacillota</taxon>
        <taxon>Clostridia</taxon>
        <taxon>Eubacteriales</taxon>
        <taxon>Clostridiaceae</taxon>
        <taxon>Clostridium</taxon>
    </lineage>
</organism>
<accession>A0A1H0R6C6</accession>
<dbReference type="GO" id="GO:0004072">
    <property type="term" value="F:aspartate kinase activity"/>
    <property type="evidence" value="ECO:0007669"/>
    <property type="project" value="UniProtKB-EC"/>
</dbReference>
<dbReference type="SUPFAM" id="SSF53633">
    <property type="entry name" value="Carbamate kinase-like"/>
    <property type="match status" value="1"/>
</dbReference>
<dbReference type="Gene3D" id="3.40.1160.10">
    <property type="entry name" value="Acetylglutamate kinase-like"/>
    <property type="match status" value="1"/>
</dbReference>
<feature type="binding site" evidence="14">
    <location>
        <position position="189"/>
    </location>
    <ligand>
        <name>ATP</name>
        <dbReference type="ChEBI" id="CHEBI:30616"/>
    </ligand>
</feature>
<proteinExistence type="inferred from homology"/>
<feature type="binding site" evidence="14">
    <location>
        <position position="79"/>
    </location>
    <ligand>
        <name>substrate</name>
    </ligand>
</feature>
<dbReference type="EMBL" id="FNJM01000003">
    <property type="protein sequence ID" value="SDP25102.1"/>
    <property type="molecule type" value="Genomic_DNA"/>
</dbReference>
<dbReference type="InterPro" id="IPR018042">
    <property type="entry name" value="Aspartate_kinase_CS"/>
</dbReference>
<dbReference type="GeneID" id="65311303"/>
<comment type="function">
    <text evidence="1">Catalyzes the phosphorylation of the beta-carboxyl group of aspartic acid with ATP to yield 4-phospho-L-aspartate, which is involved in the branched biosynthetic pathway leading to the biosynthesis of amino acids threonine, isoleucine and methionine.</text>
</comment>
<evidence type="ECO:0000313" key="18">
    <source>
        <dbReference type="Proteomes" id="UP000198597"/>
    </source>
</evidence>
<dbReference type="RefSeq" id="WP_089967749.1">
    <property type="nucleotide sequence ID" value="NZ_CP071376.1"/>
</dbReference>
<keyword evidence="8 14" id="KW-0547">Nucleotide-binding</keyword>
<dbReference type="GO" id="GO:0005524">
    <property type="term" value="F:ATP binding"/>
    <property type="evidence" value="ECO:0007669"/>
    <property type="project" value="UniProtKB-KW"/>
</dbReference>
<feature type="binding site" evidence="14">
    <location>
        <begin position="7"/>
        <end position="10"/>
    </location>
    <ligand>
        <name>ATP</name>
        <dbReference type="ChEBI" id="CHEBI:30616"/>
    </ligand>
</feature>